<dbReference type="Gene3D" id="1.10.10.60">
    <property type="entry name" value="Homeodomain-like"/>
    <property type="match status" value="1"/>
</dbReference>
<dbReference type="Pfam" id="PF14525">
    <property type="entry name" value="AraC_binding_2"/>
    <property type="match status" value="1"/>
</dbReference>
<dbReference type="InterPro" id="IPR050204">
    <property type="entry name" value="AraC_XylS_family_regulators"/>
</dbReference>
<dbReference type="PROSITE" id="PS01124">
    <property type="entry name" value="HTH_ARAC_FAMILY_2"/>
    <property type="match status" value="1"/>
</dbReference>
<protein>
    <submittedName>
        <fullName evidence="5">Helix-turn-helix domain-containing protein</fullName>
    </submittedName>
</protein>
<evidence type="ECO:0000256" key="1">
    <source>
        <dbReference type="ARBA" id="ARBA00023015"/>
    </source>
</evidence>
<dbReference type="InterPro" id="IPR035418">
    <property type="entry name" value="AraC-bd_2"/>
</dbReference>
<dbReference type="Proteomes" id="UP001385892">
    <property type="component" value="Unassembled WGS sequence"/>
</dbReference>
<dbReference type="InterPro" id="IPR018060">
    <property type="entry name" value="HTH_AraC"/>
</dbReference>
<name>A0ABU8WM78_9BURK</name>
<dbReference type="InterPro" id="IPR009057">
    <property type="entry name" value="Homeodomain-like_sf"/>
</dbReference>
<dbReference type="InterPro" id="IPR018062">
    <property type="entry name" value="HTH_AraC-typ_CS"/>
</dbReference>
<keyword evidence="1" id="KW-0805">Transcription regulation</keyword>
<dbReference type="RefSeq" id="WP_340343586.1">
    <property type="nucleotide sequence ID" value="NZ_JBBKZT010000007.1"/>
</dbReference>
<sequence>MAEGGLARLHLVSSQLPVQERFERWRQSLAGTFNVSVPEGTRPEECDYDVSIWQFGTVLLSDSAFGPRSQTRTLRNARNDQVDHYRVILQTEGELRLEADGRRFRVEAGELVLSDMAREERYETTRGANVVMFIPRAMLDEALPRSFDLHGAQPGGAMARMMADHLRALARVAGQLQPKETAALTRATVNLLAASLVPSAQTLDHARPTVEGILLRQACRYVDLHLNEPELSAQALCTFFKVSRSTIYRLFEPLGGVAHYVKERRLARIHAVLSSSTQRQYLGRIAEDHGFRSTTHFSRAFREQYGYSPNEVRQRGRLLASEPAGTPGAGQAAFDKWLRLLRD</sequence>
<comment type="caution">
    <text evidence="5">The sequence shown here is derived from an EMBL/GenBank/DDBJ whole genome shotgun (WGS) entry which is preliminary data.</text>
</comment>
<dbReference type="EMBL" id="JBBKZT010000007">
    <property type="protein sequence ID" value="MEJ8848459.1"/>
    <property type="molecule type" value="Genomic_DNA"/>
</dbReference>
<dbReference type="InterPro" id="IPR020449">
    <property type="entry name" value="Tscrpt_reg_AraC-type_HTH"/>
</dbReference>
<dbReference type="SUPFAM" id="SSF46689">
    <property type="entry name" value="Homeodomain-like"/>
    <property type="match status" value="1"/>
</dbReference>
<proteinExistence type="predicted"/>
<feature type="domain" description="HTH araC/xylS-type" evidence="4">
    <location>
        <begin position="216"/>
        <end position="315"/>
    </location>
</feature>
<accession>A0ABU8WM78</accession>
<dbReference type="PROSITE" id="PS00041">
    <property type="entry name" value="HTH_ARAC_FAMILY_1"/>
    <property type="match status" value="1"/>
</dbReference>
<evidence type="ECO:0000313" key="6">
    <source>
        <dbReference type="Proteomes" id="UP001385892"/>
    </source>
</evidence>
<gene>
    <name evidence="5" type="ORF">WKW82_17505</name>
</gene>
<evidence type="ECO:0000259" key="4">
    <source>
        <dbReference type="PROSITE" id="PS01124"/>
    </source>
</evidence>
<evidence type="ECO:0000313" key="5">
    <source>
        <dbReference type="EMBL" id="MEJ8848459.1"/>
    </source>
</evidence>
<evidence type="ECO:0000256" key="2">
    <source>
        <dbReference type="ARBA" id="ARBA00023125"/>
    </source>
</evidence>
<keyword evidence="6" id="KW-1185">Reference proteome</keyword>
<keyword evidence="3" id="KW-0804">Transcription</keyword>
<organism evidence="5 6">
    <name type="scientific">Variovorax rhizosphaerae</name>
    <dbReference type="NCBI Taxonomy" id="1836200"/>
    <lineage>
        <taxon>Bacteria</taxon>
        <taxon>Pseudomonadati</taxon>
        <taxon>Pseudomonadota</taxon>
        <taxon>Betaproteobacteria</taxon>
        <taxon>Burkholderiales</taxon>
        <taxon>Comamonadaceae</taxon>
        <taxon>Variovorax</taxon>
    </lineage>
</organism>
<dbReference type="SMART" id="SM00342">
    <property type="entry name" value="HTH_ARAC"/>
    <property type="match status" value="1"/>
</dbReference>
<evidence type="ECO:0000256" key="3">
    <source>
        <dbReference type="ARBA" id="ARBA00023163"/>
    </source>
</evidence>
<dbReference type="PRINTS" id="PR00032">
    <property type="entry name" value="HTHARAC"/>
</dbReference>
<dbReference type="Pfam" id="PF12833">
    <property type="entry name" value="HTH_18"/>
    <property type="match status" value="1"/>
</dbReference>
<reference evidence="5 6" key="1">
    <citation type="submission" date="2024-03" db="EMBL/GenBank/DDBJ databases">
        <title>Novel species of the genus Variovorax.</title>
        <authorList>
            <person name="Liu Q."/>
            <person name="Xin Y.-H."/>
        </authorList>
    </citation>
    <scope>NUCLEOTIDE SEQUENCE [LARGE SCALE GENOMIC DNA]</scope>
    <source>
        <strain evidence="5 6">KACC 18900</strain>
    </source>
</reference>
<dbReference type="PANTHER" id="PTHR46796:SF6">
    <property type="entry name" value="ARAC SUBFAMILY"/>
    <property type="match status" value="1"/>
</dbReference>
<dbReference type="PANTHER" id="PTHR46796">
    <property type="entry name" value="HTH-TYPE TRANSCRIPTIONAL ACTIVATOR RHAS-RELATED"/>
    <property type="match status" value="1"/>
</dbReference>
<keyword evidence="2" id="KW-0238">DNA-binding</keyword>